<accession>A0A7J4IX12</accession>
<dbReference type="NCBIfam" id="TIGR00566">
    <property type="entry name" value="trpG_papA"/>
    <property type="match status" value="1"/>
</dbReference>
<evidence type="ECO:0000256" key="2">
    <source>
        <dbReference type="ARBA" id="ARBA00012266"/>
    </source>
</evidence>
<evidence type="ECO:0000259" key="7">
    <source>
        <dbReference type="Pfam" id="PF00117"/>
    </source>
</evidence>
<dbReference type="PROSITE" id="PS51273">
    <property type="entry name" value="GATASE_TYPE_1"/>
    <property type="match status" value="1"/>
</dbReference>
<dbReference type="GO" id="GO:0004049">
    <property type="term" value="F:anthranilate synthase activity"/>
    <property type="evidence" value="ECO:0007669"/>
    <property type="project" value="UniProtKB-EC"/>
</dbReference>
<gene>
    <name evidence="8" type="ORF">HA237_05635</name>
</gene>
<dbReference type="InterPro" id="IPR017926">
    <property type="entry name" value="GATASE"/>
</dbReference>
<dbReference type="PANTHER" id="PTHR43418:SF4">
    <property type="entry name" value="MULTIFUNCTIONAL TRYPTOPHAN BIOSYNTHESIS PROTEIN"/>
    <property type="match status" value="1"/>
</dbReference>
<organism evidence="8 9">
    <name type="scientific">Candidatus Iainarchaeum sp</name>
    <dbReference type="NCBI Taxonomy" id="3101447"/>
    <lineage>
        <taxon>Archaea</taxon>
        <taxon>Candidatus Iainarchaeota</taxon>
        <taxon>Candidatus Iainarchaeia</taxon>
        <taxon>Candidatus Iainarchaeales</taxon>
        <taxon>Candidatus Iainarchaeaceae</taxon>
        <taxon>Candidatus Iainarchaeum</taxon>
    </lineage>
</organism>
<protein>
    <recommendedName>
        <fullName evidence="2">anthranilate synthase</fullName>
        <ecNumber evidence="2">4.1.3.27</ecNumber>
    </recommendedName>
</protein>
<dbReference type="InterPro" id="IPR029062">
    <property type="entry name" value="Class_I_gatase-like"/>
</dbReference>
<dbReference type="PRINTS" id="PR00097">
    <property type="entry name" value="ANTSNTHASEII"/>
</dbReference>
<dbReference type="EMBL" id="DUFG01000027">
    <property type="protein sequence ID" value="HIH08819.1"/>
    <property type="molecule type" value="Genomic_DNA"/>
</dbReference>
<dbReference type="Gene3D" id="3.40.50.880">
    <property type="match status" value="1"/>
</dbReference>
<keyword evidence="3" id="KW-0028">Amino-acid biosynthesis</keyword>
<comment type="caution">
    <text evidence="8">The sequence shown here is derived from an EMBL/GenBank/DDBJ whole genome shotgun (WGS) entry which is preliminary data.</text>
</comment>
<dbReference type="Pfam" id="PF00117">
    <property type="entry name" value="GATase"/>
    <property type="match status" value="1"/>
</dbReference>
<dbReference type="FunFam" id="3.40.50.880:FF:000003">
    <property type="entry name" value="Anthranilate synthase component II"/>
    <property type="match status" value="1"/>
</dbReference>
<name>A0A7J4IX12_9ARCH</name>
<evidence type="ECO:0000256" key="3">
    <source>
        <dbReference type="ARBA" id="ARBA00022822"/>
    </source>
</evidence>
<evidence type="ECO:0000256" key="1">
    <source>
        <dbReference type="ARBA" id="ARBA00004873"/>
    </source>
</evidence>
<evidence type="ECO:0000256" key="4">
    <source>
        <dbReference type="ARBA" id="ARBA00022962"/>
    </source>
</evidence>
<evidence type="ECO:0000256" key="5">
    <source>
        <dbReference type="ARBA" id="ARBA00023141"/>
    </source>
</evidence>
<dbReference type="InterPro" id="IPR050472">
    <property type="entry name" value="Anth_synth/Amidotransfase"/>
</dbReference>
<keyword evidence="5" id="KW-0057">Aromatic amino acid biosynthesis</keyword>
<dbReference type="InterPro" id="IPR006221">
    <property type="entry name" value="TrpG/PapA_dom"/>
</dbReference>
<dbReference type="PRINTS" id="PR00096">
    <property type="entry name" value="GATASE"/>
</dbReference>
<dbReference type="Proteomes" id="UP000577419">
    <property type="component" value="Unassembled WGS sequence"/>
</dbReference>
<evidence type="ECO:0000313" key="8">
    <source>
        <dbReference type="EMBL" id="HIH08819.1"/>
    </source>
</evidence>
<sequence length="195" mass="21848">MTNVLFIDNFDSFTYNLVDEFRKRGCSVNVYRNNTPLEIIHGVVREFKPRLIVVSPGPSRPRDAGNSNELIKLYAGVLPIFGVCLGHQCSIEAFGGKVERAPEILHGKPSRIVHDGKTIFKGVEQNFQAGRYHSLCGTRVPGEFEVSARTANDIVMGVRHKKYFIEGIQFHQESILTPQGGRIIENLIDLVRKVA</sequence>
<evidence type="ECO:0000313" key="9">
    <source>
        <dbReference type="Proteomes" id="UP000577419"/>
    </source>
</evidence>
<dbReference type="CDD" id="cd01743">
    <property type="entry name" value="GATase1_Anthranilate_Synthase"/>
    <property type="match status" value="1"/>
</dbReference>
<dbReference type="PANTHER" id="PTHR43418">
    <property type="entry name" value="MULTIFUNCTIONAL TRYPTOPHAN BIOSYNTHESIS PROTEIN-RELATED"/>
    <property type="match status" value="1"/>
</dbReference>
<dbReference type="GO" id="GO:0000162">
    <property type="term" value="P:L-tryptophan biosynthetic process"/>
    <property type="evidence" value="ECO:0007669"/>
    <property type="project" value="UniProtKB-KW"/>
</dbReference>
<dbReference type="EC" id="4.1.3.27" evidence="2"/>
<dbReference type="SUPFAM" id="SSF52317">
    <property type="entry name" value="Class I glutamine amidotransferase-like"/>
    <property type="match status" value="1"/>
</dbReference>
<feature type="domain" description="Glutamine amidotransferase" evidence="7">
    <location>
        <begin position="6"/>
        <end position="187"/>
    </location>
</feature>
<keyword evidence="4" id="KW-0315">Glutamine amidotransferase</keyword>
<keyword evidence="3" id="KW-0822">Tryptophan biosynthesis</keyword>
<comment type="catalytic activity">
    <reaction evidence="6">
        <text>chorismate + L-glutamine = anthranilate + pyruvate + L-glutamate + H(+)</text>
        <dbReference type="Rhea" id="RHEA:21732"/>
        <dbReference type="ChEBI" id="CHEBI:15361"/>
        <dbReference type="ChEBI" id="CHEBI:15378"/>
        <dbReference type="ChEBI" id="CHEBI:16567"/>
        <dbReference type="ChEBI" id="CHEBI:29748"/>
        <dbReference type="ChEBI" id="CHEBI:29985"/>
        <dbReference type="ChEBI" id="CHEBI:58359"/>
        <dbReference type="EC" id="4.1.3.27"/>
    </reaction>
</comment>
<proteinExistence type="predicted"/>
<dbReference type="AlphaFoldDB" id="A0A7J4IX12"/>
<evidence type="ECO:0000256" key="6">
    <source>
        <dbReference type="ARBA" id="ARBA00047683"/>
    </source>
</evidence>
<dbReference type="GO" id="GO:0005829">
    <property type="term" value="C:cytosol"/>
    <property type="evidence" value="ECO:0007669"/>
    <property type="project" value="TreeGrafter"/>
</dbReference>
<reference evidence="9" key="1">
    <citation type="journal article" date="2020" name="bioRxiv">
        <title>A rank-normalized archaeal taxonomy based on genome phylogeny resolves widespread incomplete and uneven classifications.</title>
        <authorList>
            <person name="Rinke C."/>
            <person name="Chuvochina M."/>
            <person name="Mussig A.J."/>
            <person name="Chaumeil P.-A."/>
            <person name="Waite D.W."/>
            <person name="Whitman W.B."/>
            <person name="Parks D.H."/>
            <person name="Hugenholtz P."/>
        </authorList>
    </citation>
    <scope>NUCLEOTIDE SEQUENCE [LARGE SCALE GENOMIC DNA]</scope>
</reference>
<comment type="pathway">
    <text evidence="1">Amino-acid biosynthesis; L-tryptophan biosynthesis; L-tryptophan from chorismate: step 1/5.</text>
</comment>